<keyword evidence="2" id="KW-0812">Transmembrane</keyword>
<sequence length="328" mass="37033">MSSRFSTSGRGRLFRSKASVHGSVLSNANRNWTNKQRECVCDGANCCQHVTWDSVQGDLRGGHRMVFLSLHFSVYPHTCLQCLQRQDSQHQARNFVYYVIGLCVSDFLHAFFRIAYVILTQYCPESSLPARVMLYYVRNYVGISVQRAGVWLNALACCDRLLAVALPFKTRSKGQRKHSKQVQGLRAARGHHKNTDSTHQHPSDLDPKSSRSEAQITKMVLLLTSAFFCVESPVTLNAMLGSLLPHYGSYKQEMYLFRVVGELLMLILYLNQPVLLLLSACYSGQYRRTLRHVICACPERIAARDRTTKGRLDESTSAPSLSKMTSGE</sequence>
<name>A0A2T7PLI3_POMCA</name>
<evidence type="ECO:0000256" key="2">
    <source>
        <dbReference type="SAM" id="Phobius"/>
    </source>
</evidence>
<dbReference type="AlphaFoldDB" id="A0A2T7PLI3"/>
<reference evidence="3 4" key="1">
    <citation type="submission" date="2018-04" db="EMBL/GenBank/DDBJ databases">
        <title>The genome of golden apple snail Pomacea canaliculata provides insight into stress tolerance and invasive adaptation.</title>
        <authorList>
            <person name="Liu C."/>
            <person name="Liu B."/>
            <person name="Ren Y."/>
            <person name="Zhang Y."/>
            <person name="Wang H."/>
            <person name="Li S."/>
            <person name="Jiang F."/>
            <person name="Yin L."/>
            <person name="Zhang G."/>
            <person name="Qian W."/>
            <person name="Fan W."/>
        </authorList>
    </citation>
    <scope>NUCLEOTIDE SEQUENCE [LARGE SCALE GENOMIC DNA]</scope>
    <source>
        <strain evidence="3">SZHN2017</strain>
        <tissue evidence="3">Muscle</tissue>
    </source>
</reference>
<keyword evidence="2" id="KW-0472">Membrane</keyword>
<evidence type="ECO:0000256" key="1">
    <source>
        <dbReference type="SAM" id="MobiDB-lite"/>
    </source>
</evidence>
<feature type="compositionally biased region" description="Basic and acidic residues" evidence="1">
    <location>
        <begin position="193"/>
        <end position="210"/>
    </location>
</feature>
<gene>
    <name evidence="3" type="ORF">C0Q70_05539</name>
</gene>
<feature type="transmembrane region" description="Helical" evidence="2">
    <location>
        <begin position="148"/>
        <end position="168"/>
    </location>
</feature>
<dbReference type="Pfam" id="PF10324">
    <property type="entry name" value="7TM_GPCR_Srw"/>
    <property type="match status" value="1"/>
</dbReference>
<keyword evidence="2" id="KW-1133">Transmembrane helix</keyword>
<dbReference type="InterPro" id="IPR019427">
    <property type="entry name" value="7TM_GPCR_serpentine_rcpt_Srw"/>
</dbReference>
<dbReference type="Proteomes" id="UP000245119">
    <property type="component" value="Linkage Group LG3"/>
</dbReference>
<feature type="region of interest" description="Disordered" evidence="1">
    <location>
        <begin position="174"/>
        <end position="210"/>
    </location>
</feature>
<dbReference type="EMBL" id="PZQS01000003">
    <property type="protein sequence ID" value="PVD34270.1"/>
    <property type="molecule type" value="Genomic_DNA"/>
</dbReference>
<keyword evidence="4" id="KW-1185">Reference proteome</keyword>
<feature type="transmembrane region" description="Helical" evidence="2">
    <location>
        <begin position="220"/>
        <end position="243"/>
    </location>
</feature>
<proteinExistence type="predicted"/>
<organism evidence="3 4">
    <name type="scientific">Pomacea canaliculata</name>
    <name type="common">Golden apple snail</name>
    <dbReference type="NCBI Taxonomy" id="400727"/>
    <lineage>
        <taxon>Eukaryota</taxon>
        <taxon>Metazoa</taxon>
        <taxon>Spiralia</taxon>
        <taxon>Lophotrochozoa</taxon>
        <taxon>Mollusca</taxon>
        <taxon>Gastropoda</taxon>
        <taxon>Caenogastropoda</taxon>
        <taxon>Architaenioglossa</taxon>
        <taxon>Ampullarioidea</taxon>
        <taxon>Ampullariidae</taxon>
        <taxon>Pomacea</taxon>
    </lineage>
</organism>
<dbReference type="GO" id="GO:0008528">
    <property type="term" value="F:G protein-coupled peptide receptor activity"/>
    <property type="evidence" value="ECO:0007669"/>
    <property type="project" value="InterPro"/>
</dbReference>
<evidence type="ECO:0000313" key="4">
    <source>
        <dbReference type="Proteomes" id="UP000245119"/>
    </source>
</evidence>
<comment type="caution">
    <text evidence="3">The sequence shown here is derived from an EMBL/GenBank/DDBJ whole genome shotgun (WGS) entry which is preliminary data.</text>
</comment>
<dbReference type="Gene3D" id="1.20.1070.10">
    <property type="entry name" value="Rhodopsin 7-helix transmembrane proteins"/>
    <property type="match status" value="2"/>
</dbReference>
<protein>
    <recommendedName>
        <fullName evidence="5">G-protein coupled receptors family 1 profile domain-containing protein</fullName>
    </recommendedName>
</protein>
<feature type="region of interest" description="Disordered" evidence="1">
    <location>
        <begin position="308"/>
        <end position="328"/>
    </location>
</feature>
<evidence type="ECO:0008006" key="5">
    <source>
        <dbReference type="Google" id="ProtNLM"/>
    </source>
</evidence>
<evidence type="ECO:0000313" key="3">
    <source>
        <dbReference type="EMBL" id="PVD34270.1"/>
    </source>
</evidence>
<dbReference type="SUPFAM" id="SSF81321">
    <property type="entry name" value="Family A G protein-coupled receptor-like"/>
    <property type="match status" value="1"/>
</dbReference>
<feature type="compositionally biased region" description="Polar residues" evidence="1">
    <location>
        <begin position="315"/>
        <end position="328"/>
    </location>
</feature>
<accession>A0A2T7PLI3</accession>
<feature type="transmembrane region" description="Helical" evidence="2">
    <location>
        <begin position="263"/>
        <end position="282"/>
    </location>
</feature>
<feature type="transmembrane region" description="Helical" evidence="2">
    <location>
        <begin position="95"/>
        <end position="119"/>
    </location>
</feature>